<dbReference type="GO" id="GO:0006281">
    <property type="term" value="P:DNA repair"/>
    <property type="evidence" value="ECO:0007669"/>
    <property type="project" value="UniProtKB-KW"/>
</dbReference>
<evidence type="ECO:0000256" key="18">
    <source>
        <dbReference type="PIRSR" id="PIRSR603561-2"/>
    </source>
</evidence>
<evidence type="ECO:0000256" key="4">
    <source>
        <dbReference type="ARBA" id="ARBA00022705"/>
    </source>
</evidence>
<dbReference type="Gene3D" id="3.90.79.10">
    <property type="entry name" value="Nucleoside Triphosphate Pyrophosphohydrolase"/>
    <property type="match status" value="1"/>
</dbReference>
<gene>
    <name evidence="20" type="ORF">CWE08_02495</name>
</gene>
<dbReference type="GO" id="GO:0046872">
    <property type="term" value="F:metal ion binding"/>
    <property type="evidence" value="ECO:0007669"/>
    <property type="project" value="UniProtKB-KW"/>
</dbReference>
<dbReference type="InterPro" id="IPR000086">
    <property type="entry name" value="NUDIX_hydrolase_dom"/>
</dbReference>
<evidence type="ECO:0000259" key="19">
    <source>
        <dbReference type="PROSITE" id="PS51462"/>
    </source>
</evidence>
<dbReference type="EC" id="3.6.1.55" evidence="12"/>
<keyword evidence="5 18" id="KW-0479">Metal-binding</keyword>
<evidence type="ECO:0000256" key="8">
    <source>
        <dbReference type="ARBA" id="ARBA00022842"/>
    </source>
</evidence>
<dbReference type="Pfam" id="PF14815">
    <property type="entry name" value="NUDIX_4"/>
    <property type="match status" value="1"/>
</dbReference>
<comment type="catalytic activity">
    <reaction evidence="10">
        <text>8-oxo-dGTP + H2O = 8-oxo-dGMP + diphosphate + H(+)</text>
        <dbReference type="Rhea" id="RHEA:31575"/>
        <dbReference type="ChEBI" id="CHEBI:15377"/>
        <dbReference type="ChEBI" id="CHEBI:15378"/>
        <dbReference type="ChEBI" id="CHEBI:33019"/>
        <dbReference type="ChEBI" id="CHEBI:63224"/>
        <dbReference type="ChEBI" id="CHEBI:77896"/>
        <dbReference type="EC" id="3.6.1.55"/>
    </reaction>
</comment>
<feature type="binding site" evidence="17">
    <location>
        <position position="129"/>
    </location>
    <ligand>
        <name>8-oxo-dGTP</name>
        <dbReference type="ChEBI" id="CHEBI:77896"/>
    </ligand>
</feature>
<dbReference type="NCBIfam" id="TIGR00586">
    <property type="entry name" value="mutt"/>
    <property type="match status" value="1"/>
</dbReference>
<dbReference type="InterPro" id="IPR020476">
    <property type="entry name" value="Nudix_hydrolase"/>
</dbReference>
<dbReference type="RefSeq" id="WP_126765262.1">
    <property type="nucleotide sequence ID" value="NZ_PIPJ01000001.1"/>
</dbReference>
<dbReference type="InterPro" id="IPR047127">
    <property type="entry name" value="MutT-like"/>
</dbReference>
<dbReference type="GO" id="GO:0006260">
    <property type="term" value="P:DNA replication"/>
    <property type="evidence" value="ECO:0007669"/>
    <property type="project" value="UniProtKB-KW"/>
</dbReference>
<feature type="binding site" evidence="18">
    <location>
        <position position="67"/>
    </location>
    <ligand>
        <name>Mg(2+)</name>
        <dbReference type="ChEBI" id="CHEBI:18420"/>
    </ligand>
</feature>
<dbReference type="InterPro" id="IPR029119">
    <property type="entry name" value="MutY_C"/>
</dbReference>
<comment type="caution">
    <text evidence="20">The sequence shown here is derived from an EMBL/GenBank/DDBJ whole genome shotgun (WGS) entry which is preliminary data.</text>
</comment>
<keyword evidence="3" id="KW-0515">Mutator protein</keyword>
<dbReference type="FunFam" id="3.90.79.10:FF:000014">
    <property type="entry name" value="8-oxo-dGTP diphosphatase MutT"/>
    <property type="match status" value="1"/>
</dbReference>
<name>A0A432W2U0_9GAMM</name>
<dbReference type="PROSITE" id="PS51462">
    <property type="entry name" value="NUDIX"/>
    <property type="match status" value="1"/>
</dbReference>
<feature type="binding site" evidence="17">
    <location>
        <begin position="44"/>
        <end position="47"/>
    </location>
    <ligand>
        <name>8-oxo-dGTP</name>
        <dbReference type="ChEBI" id="CHEBI:77896"/>
    </ligand>
</feature>
<evidence type="ECO:0000256" key="12">
    <source>
        <dbReference type="ARBA" id="ARBA00038905"/>
    </source>
</evidence>
<evidence type="ECO:0000256" key="6">
    <source>
        <dbReference type="ARBA" id="ARBA00022763"/>
    </source>
</evidence>
<dbReference type="InterPro" id="IPR003561">
    <property type="entry name" value="Mutator_MutT"/>
</dbReference>
<evidence type="ECO:0000256" key="7">
    <source>
        <dbReference type="ARBA" id="ARBA00022801"/>
    </source>
</evidence>
<keyword evidence="7" id="KW-0378">Hydrolase</keyword>
<dbReference type="GO" id="GO:0044715">
    <property type="term" value="F:8-oxo-dGDP phosphatase activity"/>
    <property type="evidence" value="ECO:0007669"/>
    <property type="project" value="TreeGrafter"/>
</dbReference>
<sequence length="144" mass="16001">MENAAAAKETKKHVHVAVAVVLNRAEQVLVSKRAAHQHQGGLWEFPGGKVEAGETVLAALDRELHEELNLRVQRADAIMEIKHNYSDKQVLLDVWLVQEFSGEVQANEGQQWLWADLNTLQSLQFPAANVPILESIEKLLAGAH</sequence>
<feature type="binding site" evidence="18">
    <location>
        <position position="47"/>
    </location>
    <ligand>
        <name>Mg(2+)</name>
        <dbReference type="ChEBI" id="CHEBI:18420"/>
    </ligand>
</feature>
<dbReference type="EMBL" id="PIPJ01000001">
    <property type="protein sequence ID" value="RUO23535.1"/>
    <property type="molecule type" value="Genomic_DNA"/>
</dbReference>
<evidence type="ECO:0000256" key="14">
    <source>
        <dbReference type="ARBA" id="ARBA00041592"/>
    </source>
</evidence>
<protein>
    <recommendedName>
        <fullName evidence="13">8-oxo-dGTP diphosphatase</fullName>
        <ecNumber evidence="12">3.6.1.55</ecNumber>
    </recommendedName>
    <alternativeName>
        <fullName evidence="16">7,8-dihydro-8-oxoguanine-triphosphatase</fullName>
    </alternativeName>
    <alternativeName>
        <fullName evidence="15">Mutator protein MutT</fullName>
    </alternativeName>
    <alternativeName>
        <fullName evidence="14">dGTP pyrophosphohydrolase</fullName>
    </alternativeName>
</protein>
<keyword evidence="4" id="KW-0235">DNA replication</keyword>
<comment type="similarity">
    <text evidence="2">Belongs to the Nudix hydrolase family.</text>
</comment>
<reference evidence="21" key="1">
    <citation type="journal article" date="2018" name="Front. Microbiol.">
        <title>Genome-Based Analysis Reveals the Taxonomy and Diversity of the Family Idiomarinaceae.</title>
        <authorList>
            <person name="Liu Y."/>
            <person name="Lai Q."/>
            <person name="Shao Z."/>
        </authorList>
    </citation>
    <scope>NUCLEOTIDE SEQUENCE [LARGE SCALE GENOMIC DNA]</scope>
    <source>
        <strain evidence="21">GBPy7</strain>
    </source>
</reference>
<keyword evidence="9" id="KW-0234">DNA repair</keyword>
<evidence type="ECO:0000256" key="5">
    <source>
        <dbReference type="ARBA" id="ARBA00022723"/>
    </source>
</evidence>
<dbReference type="GO" id="GO:0035539">
    <property type="term" value="F:8-oxo-7,8-dihydrodeoxyguanosine triphosphate pyrophosphatase activity"/>
    <property type="evidence" value="ECO:0007669"/>
    <property type="project" value="UniProtKB-EC"/>
</dbReference>
<dbReference type="GO" id="GO:0044716">
    <property type="term" value="F:8-oxo-GDP phosphatase activity"/>
    <property type="evidence" value="ECO:0007669"/>
    <property type="project" value="TreeGrafter"/>
</dbReference>
<accession>A0A432W2U0</accession>
<evidence type="ECO:0000256" key="10">
    <source>
        <dbReference type="ARBA" id="ARBA00035861"/>
    </source>
</evidence>
<evidence type="ECO:0000256" key="3">
    <source>
        <dbReference type="ARBA" id="ARBA00022457"/>
    </source>
</evidence>
<evidence type="ECO:0000256" key="13">
    <source>
        <dbReference type="ARBA" id="ARBA00040794"/>
    </source>
</evidence>
<dbReference type="SUPFAM" id="SSF55811">
    <property type="entry name" value="Nudix"/>
    <property type="match status" value="1"/>
</dbReference>
<dbReference type="GO" id="GO:0008413">
    <property type="term" value="F:8-oxo-7,8-dihydroguanosine triphosphate pyrophosphatase activity"/>
    <property type="evidence" value="ECO:0007669"/>
    <property type="project" value="InterPro"/>
</dbReference>
<evidence type="ECO:0000256" key="17">
    <source>
        <dbReference type="PIRSR" id="PIRSR603561-1"/>
    </source>
</evidence>
<evidence type="ECO:0000313" key="20">
    <source>
        <dbReference type="EMBL" id="RUO23535.1"/>
    </source>
</evidence>
<evidence type="ECO:0000256" key="1">
    <source>
        <dbReference type="ARBA" id="ARBA00001946"/>
    </source>
</evidence>
<keyword evidence="6" id="KW-0227">DNA damage</keyword>
<dbReference type="PANTHER" id="PTHR47707:SF1">
    <property type="entry name" value="NUDIX HYDROLASE FAMILY PROTEIN"/>
    <property type="match status" value="1"/>
</dbReference>
<dbReference type="OrthoDB" id="9810648at2"/>
<dbReference type="CDD" id="cd03425">
    <property type="entry name" value="NUDIX_MutT_NudA_like"/>
    <property type="match status" value="1"/>
</dbReference>
<feature type="binding site" evidence="17">
    <location>
        <position position="38"/>
    </location>
    <ligand>
        <name>8-oxo-dGTP</name>
        <dbReference type="ChEBI" id="CHEBI:77896"/>
    </ligand>
</feature>
<evidence type="ECO:0000256" key="2">
    <source>
        <dbReference type="ARBA" id="ARBA00005582"/>
    </source>
</evidence>
<evidence type="ECO:0000256" key="16">
    <source>
        <dbReference type="ARBA" id="ARBA00042798"/>
    </source>
</evidence>
<dbReference type="InterPro" id="IPR015797">
    <property type="entry name" value="NUDIX_hydrolase-like_dom_sf"/>
</dbReference>
<evidence type="ECO:0000256" key="9">
    <source>
        <dbReference type="ARBA" id="ARBA00023204"/>
    </source>
</evidence>
<keyword evidence="8 18" id="KW-0460">Magnesium</keyword>
<feature type="domain" description="Nudix hydrolase" evidence="19">
    <location>
        <begin position="12"/>
        <end position="140"/>
    </location>
</feature>
<evidence type="ECO:0000256" key="15">
    <source>
        <dbReference type="ARBA" id="ARBA00041979"/>
    </source>
</evidence>
<dbReference type="PROSITE" id="PS00893">
    <property type="entry name" value="NUDIX_BOX"/>
    <property type="match status" value="1"/>
</dbReference>
<comment type="cofactor">
    <cofactor evidence="1 18">
        <name>Mg(2+)</name>
        <dbReference type="ChEBI" id="CHEBI:18420"/>
    </cofactor>
</comment>
<dbReference type="Proteomes" id="UP000288395">
    <property type="component" value="Unassembled WGS sequence"/>
</dbReference>
<evidence type="ECO:0000313" key="21">
    <source>
        <dbReference type="Proteomes" id="UP000288395"/>
    </source>
</evidence>
<evidence type="ECO:0000256" key="11">
    <source>
        <dbReference type="ARBA" id="ARBA00036904"/>
    </source>
</evidence>
<keyword evidence="21" id="KW-1185">Reference proteome</keyword>
<proteinExistence type="inferred from homology"/>
<dbReference type="InterPro" id="IPR020084">
    <property type="entry name" value="NUDIX_hydrolase_CS"/>
</dbReference>
<organism evidence="20 21">
    <name type="scientific">Aliidiomarina iranensis</name>
    <dbReference type="NCBI Taxonomy" id="1434071"/>
    <lineage>
        <taxon>Bacteria</taxon>
        <taxon>Pseudomonadati</taxon>
        <taxon>Pseudomonadota</taxon>
        <taxon>Gammaproteobacteria</taxon>
        <taxon>Alteromonadales</taxon>
        <taxon>Idiomarinaceae</taxon>
        <taxon>Aliidiomarina</taxon>
    </lineage>
</organism>
<dbReference type="AlphaFoldDB" id="A0A432W2U0"/>
<dbReference type="PRINTS" id="PR00502">
    <property type="entry name" value="NUDIXFAMILY"/>
</dbReference>
<comment type="catalytic activity">
    <reaction evidence="11">
        <text>8-oxo-GTP + H2O = 8-oxo-GMP + diphosphate + H(+)</text>
        <dbReference type="Rhea" id="RHEA:67616"/>
        <dbReference type="ChEBI" id="CHEBI:15377"/>
        <dbReference type="ChEBI" id="CHEBI:15378"/>
        <dbReference type="ChEBI" id="CHEBI:33019"/>
        <dbReference type="ChEBI" id="CHEBI:143553"/>
        <dbReference type="ChEBI" id="CHEBI:145694"/>
    </reaction>
</comment>
<dbReference type="PANTHER" id="PTHR47707">
    <property type="entry name" value="8-OXO-DGTP DIPHOSPHATASE"/>
    <property type="match status" value="1"/>
</dbReference>
<feature type="binding site" evidence="17">
    <location>
        <position position="33"/>
    </location>
    <ligand>
        <name>8-oxo-dGTP</name>
        <dbReference type="ChEBI" id="CHEBI:77896"/>
    </ligand>
</feature>